<keyword evidence="2" id="KW-0067">ATP-binding</keyword>
<dbReference type="InterPro" id="IPR009057">
    <property type="entry name" value="Homeodomain-like_sf"/>
</dbReference>
<dbReference type="InterPro" id="IPR000014">
    <property type="entry name" value="PAS"/>
</dbReference>
<dbReference type="SUPFAM" id="SSF159800">
    <property type="entry name" value="PrpR receptor domain-like"/>
    <property type="match status" value="1"/>
</dbReference>
<dbReference type="InterPro" id="IPR025662">
    <property type="entry name" value="Sigma_54_int_dom_ATP-bd_1"/>
</dbReference>
<dbReference type="InterPro" id="IPR025943">
    <property type="entry name" value="Sigma_54_int_dom_ATP-bd_2"/>
</dbReference>
<sequence length="648" mass="70379">MAFFPALGGSRLRIAAVGFLGLRALLEELAPGYSSLAEVVILDKAYGDAVESIAHLRQAGGVDAVVSAGSNGSFLREHLDLPVVLVKPGGFDVMQGLARASGKAQRLAVVTYGEVPSELAHFNERFSLQVDLRSYTTEEEAEACVQELAASGTEAVVAPGLVVDLARSYGLEGVLLYSRGAVREAMEGAVEVARIARLEAAKREKLSTILGHLKDGVVAVNLDERIETINPEMESIIGLSAAQLIGQRLGDVRSELSLAGTLRTGEAVVEQVQQVNGKTVVVTRMPIVEQGRQTGAVLICQDPIAIQRLDRSLRSRAQPGSRHARYGLSNLIGQSEALQRVRQRARTCAQSSATVLIVGESGTGKELLAQGIHNASARQSQPFVAINCAAFPETLLESELFGYVDGAFTGSSRGGKVGLFEAAHTGTIFLDEIGDMPLPLQTRLLRVLQEKEVLRVGATEPTPVDVRVIAATHRNMEQQVAQGEFRQDLYYRLNILLVHLPPLRARLADLPMLASHLADKIATRLNNRKLADEGLINVLVEAAQGYDWPGNIRELENLIERTMVFHEPLRMGGPVTREALQEIAPELFSLRDAKPSQALRSSRAEAELMLLRDVLNECGGNRELAAERLGISRTTLWRKLRRLNELKP</sequence>
<keyword evidence="5" id="KW-0804">Transcription</keyword>
<dbReference type="SUPFAM" id="SSF46689">
    <property type="entry name" value="Homeodomain-like"/>
    <property type="match status" value="1"/>
</dbReference>
<dbReference type="PANTHER" id="PTHR32071">
    <property type="entry name" value="TRANSCRIPTIONAL REGULATORY PROTEIN"/>
    <property type="match status" value="1"/>
</dbReference>
<dbReference type="SUPFAM" id="SSF55785">
    <property type="entry name" value="PYP-like sensor domain (PAS domain)"/>
    <property type="match status" value="1"/>
</dbReference>
<dbReference type="Pfam" id="PF06506">
    <property type="entry name" value="PrpR_N"/>
    <property type="match status" value="1"/>
</dbReference>
<dbReference type="InterPro" id="IPR010524">
    <property type="entry name" value="Sig_transdc_resp-reg_PrpR_N"/>
</dbReference>
<organism evidence="8 9">
    <name type="scientific">Pollutimonas harenae</name>
    <dbReference type="NCBI Taxonomy" id="657015"/>
    <lineage>
        <taxon>Bacteria</taxon>
        <taxon>Pseudomonadati</taxon>
        <taxon>Pseudomonadota</taxon>
        <taxon>Betaproteobacteria</taxon>
        <taxon>Burkholderiales</taxon>
        <taxon>Alcaligenaceae</taxon>
        <taxon>Pollutimonas</taxon>
    </lineage>
</organism>
<dbReference type="EMBL" id="JACCEV010000003">
    <property type="protein sequence ID" value="NYT86541.1"/>
    <property type="molecule type" value="Genomic_DNA"/>
</dbReference>
<feature type="domain" description="Sigma-54 factor interaction" evidence="6">
    <location>
        <begin position="331"/>
        <end position="564"/>
    </location>
</feature>
<protein>
    <submittedName>
        <fullName evidence="8">Propionate catabolism operon regulatory protein PrpR</fullName>
    </submittedName>
</protein>
<dbReference type="GO" id="GO:0019629">
    <property type="term" value="P:propionate catabolic process, 2-methylcitrate cycle"/>
    <property type="evidence" value="ECO:0007669"/>
    <property type="project" value="InterPro"/>
</dbReference>
<dbReference type="InterPro" id="IPR012704">
    <property type="entry name" value="Sig_transdc_resp-reg_PrpR"/>
</dbReference>
<dbReference type="PRINTS" id="PR01590">
    <property type="entry name" value="HTHFIS"/>
</dbReference>
<dbReference type="InterPro" id="IPR003593">
    <property type="entry name" value="AAA+_ATPase"/>
</dbReference>
<keyword evidence="9" id="KW-1185">Reference proteome</keyword>
<dbReference type="GO" id="GO:0005524">
    <property type="term" value="F:ATP binding"/>
    <property type="evidence" value="ECO:0007669"/>
    <property type="project" value="UniProtKB-KW"/>
</dbReference>
<evidence type="ECO:0000256" key="3">
    <source>
        <dbReference type="ARBA" id="ARBA00023015"/>
    </source>
</evidence>
<feature type="domain" description="PAS" evidence="7">
    <location>
        <begin position="202"/>
        <end position="247"/>
    </location>
</feature>
<gene>
    <name evidence="8" type="primary">prpR</name>
    <name evidence="8" type="ORF">H0A62_13090</name>
</gene>
<proteinExistence type="predicted"/>
<dbReference type="SUPFAM" id="SSF52540">
    <property type="entry name" value="P-loop containing nucleoside triphosphate hydrolases"/>
    <property type="match status" value="1"/>
</dbReference>
<evidence type="ECO:0000259" key="7">
    <source>
        <dbReference type="PROSITE" id="PS50112"/>
    </source>
</evidence>
<dbReference type="Gene3D" id="1.10.10.60">
    <property type="entry name" value="Homeodomain-like"/>
    <property type="match status" value="1"/>
</dbReference>
<dbReference type="InterPro" id="IPR013767">
    <property type="entry name" value="PAS_fold"/>
</dbReference>
<dbReference type="PROSITE" id="PS00688">
    <property type="entry name" value="SIGMA54_INTERACT_3"/>
    <property type="match status" value="1"/>
</dbReference>
<dbReference type="GO" id="GO:0000156">
    <property type="term" value="F:phosphorelay response regulator activity"/>
    <property type="evidence" value="ECO:0007669"/>
    <property type="project" value="InterPro"/>
</dbReference>
<dbReference type="PROSITE" id="PS00675">
    <property type="entry name" value="SIGMA54_INTERACT_1"/>
    <property type="match status" value="1"/>
</dbReference>
<evidence type="ECO:0000259" key="6">
    <source>
        <dbReference type="PROSITE" id="PS50045"/>
    </source>
</evidence>
<dbReference type="NCBIfam" id="TIGR00229">
    <property type="entry name" value="sensory_box"/>
    <property type="match status" value="1"/>
</dbReference>
<dbReference type="CDD" id="cd00009">
    <property type="entry name" value="AAA"/>
    <property type="match status" value="1"/>
</dbReference>
<dbReference type="Gene3D" id="3.30.450.20">
    <property type="entry name" value="PAS domain"/>
    <property type="match status" value="1"/>
</dbReference>
<evidence type="ECO:0000256" key="5">
    <source>
        <dbReference type="ARBA" id="ARBA00023163"/>
    </source>
</evidence>
<dbReference type="Pfam" id="PF25601">
    <property type="entry name" value="AAA_lid_14"/>
    <property type="match status" value="1"/>
</dbReference>
<name>A0A853GW32_9BURK</name>
<keyword evidence="3" id="KW-0805">Transcription regulation</keyword>
<keyword evidence="1" id="KW-0547">Nucleotide-binding</keyword>
<evidence type="ECO:0000313" key="9">
    <source>
        <dbReference type="Proteomes" id="UP000554144"/>
    </source>
</evidence>
<accession>A0A853GW32</accession>
<dbReference type="Pfam" id="PF02954">
    <property type="entry name" value="HTH_8"/>
    <property type="match status" value="1"/>
</dbReference>
<dbReference type="Pfam" id="PF00989">
    <property type="entry name" value="PAS"/>
    <property type="match status" value="1"/>
</dbReference>
<evidence type="ECO:0000256" key="1">
    <source>
        <dbReference type="ARBA" id="ARBA00022741"/>
    </source>
</evidence>
<dbReference type="Gene3D" id="3.40.50.2300">
    <property type="match status" value="1"/>
</dbReference>
<dbReference type="GO" id="GO:0043565">
    <property type="term" value="F:sequence-specific DNA binding"/>
    <property type="evidence" value="ECO:0007669"/>
    <property type="project" value="InterPro"/>
</dbReference>
<evidence type="ECO:0000256" key="2">
    <source>
        <dbReference type="ARBA" id="ARBA00022840"/>
    </source>
</evidence>
<reference evidence="8 9" key="1">
    <citation type="submission" date="2020-07" db="EMBL/GenBank/DDBJ databases">
        <title>Taxonomic revisions and descriptions of new bacterial species based on genomic comparisons in the high-G+C-content subgroup of the family Alcaligenaceae.</title>
        <authorList>
            <person name="Szabo A."/>
            <person name="Felfoldi T."/>
        </authorList>
    </citation>
    <scope>NUCLEOTIDE SEQUENCE [LARGE SCALE GENOMIC DNA]</scope>
    <source>
        <strain evidence="8 9">DSM 25667</strain>
    </source>
</reference>
<dbReference type="RefSeq" id="WP_130040159.1">
    <property type="nucleotide sequence ID" value="NZ_JACCEV010000003.1"/>
</dbReference>
<dbReference type="InterPro" id="IPR035965">
    <property type="entry name" value="PAS-like_dom_sf"/>
</dbReference>
<dbReference type="OrthoDB" id="9761705at2"/>
<dbReference type="AlphaFoldDB" id="A0A853GW32"/>
<dbReference type="NCBIfam" id="TIGR02329">
    <property type="entry name" value="propionate_PrpR"/>
    <property type="match status" value="1"/>
</dbReference>
<dbReference type="SMART" id="SM00382">
    <property type="entry name" value="AAA"/>
    <property type="match status" value="1"/>
</dbReference>
<dbReference type="GO" id="GO:0006355">
    <property type="term" value="P:regulation of DNA-templated transcription"/>
    <property type="evidence" value="ECO:0007669"/>
    <property type="project" value="InterPro"/>
</dbReference>
<dbReference type="FunFam" id="3.40.50.300:FF:000006">
    <property type="entry name" value="DNA-binding transcriptional regulator NtrC"/>
    <property type="match status" value="1"/>
</dbReference>
<dbReference type="SMART" id="SM00091">
    <property type="entry name" value="PAS"/>
    <property type="match status" value="1"/>
</dbReference>
<dbReference type="PROSITE" id="PS50112">
    <property type="entry name" value="PAS"/>
    <property type="match status" value="1"/>
</dbReference>
<dbReference type="InterPro" id="IPR002078">
    <property type="entry name" value="Sigma_54_int"/>
</dbReference>
<dbReference type="PROSITE" id="PS00676">
    <property type="entry name" value="SIGMA54_INTERACT_2"/>
    <property type="match status" value="1"/>
</dbReference>
<evidence type="ECO:0000256" key="4">
    <source>
        <dbReference type="ARBA" id="ARBA00023125"/>
    </source>
</evidence>
<dbReference type="Pfam" id="PF00158">
    <property type="entry name" value="Sigma54_activat"/>
    <property type="match status" value="1"/>
</dbReference>
<keyword evidence="4" id="KW-0238">DNA-binding</keyword>
<dbReference type="InterPro" id="IPR027417">
    <property type="entry name" value="P-loop_NTPase"/>
</dbReference>
<dbReference type="PROSITE" id="PS50045">
    <property type="entry name" value="SIGMA54_INTERACT_4"/>
    <property type="match status" value="1"/>
</dbReference>
<dbReference type="InterPro" id="IPR002197">
    <property type="entry name" value="HTH_Fis"/>
</dbReference>
<evidence type="ECO:0000313" key="8">
    <source>
        <dbReference type="EMBL" id="NYT86541.1"/>
    </source>
</evidence>
<dbReference type="PANTHER" id="PTHR32071:SF81">
    <property type="entry name" value="PROPIONATE CATABOLISM OPERON REGULATORY PROTEIN"/>
    <property type="match status" value="1"/>
</dbReference>
<dbReference type="Proteomes" id="UP000554144">
    <property type="component" value="Unassembled WGS sequence"/>
</dbReference>
<dbReference type="InterPro" id="IPR058031">
    <property type="entry name" value="AAA_lid_NorR"/>
</dbReference>
<comment type="caution">
    <text evidence="8">The sequence shown here is derived from an EMBL/GenBank/DDBJ whole genome shotgun (WGS) entry which is preliminary data.</text>
</comment>
<dbReference type="Gene3D" id="3.40.50.300">
    <property type="entry name" value="P-loop containing nucleotide triphosphate hydrolases"/>
    <property type="match status" value="1"/>
</dbReference>
<dbReference type="GO" id="GO:0005737">
    <property type="term" value="C:cytoplasm"/>
    <property type="evidence" value="ECO:0007669"/>
    <property type="project" value="InterPro"/>
</dbReference>
<dbReference type="CDD" id="cd00130">
    <property type="entry name" value="PAS"/>
    <property type="match status" value="1"/>
</dbReference>
<dbReference type="Gene3D" id="1.10.8.60">
    <property type="match status" value="1"/>
</dbReference>
<dbReference type="InterPro" id="IPR025944">
    <property type="entry name" value="Sigma_54_int_dom_CS"/>
</dbReference>